<comment type="caution">
    <text evidence="1">The sequence shown here is derived from an EMBL/GenBank/DDBJ whole genome shotgun (WGS) entry which is preliminary data.</text>
</comment>
<reference evidence="1" key="1">
    <citation type="submission" date="2024-09" db="EMBL/GenBank/DDBJ databases">
        <title>Black Yeasts Isolated from many extreme environments.</title>
        <authorList>
            <person name="Coleine C."/>
            <person name="Stajich J.E."/>
            <person name="Selbmann L."/>
        </authorList>
    </citation>
    <scope>NUCLEOTIDE SEQUENCE</scope>
    <source>
        <strain evidence="1">CCFEE 5737</strain>
    </source>
</reference>
<evidence type="ECO:0000313" key="2">
    <source>
        <dbReference type="Proteomes" id="UP001186974"/>
    </source>
</evidence>
<accession>A0ACC3D3A9</accession>
<evidence type="ECO:0000313" key="1">
    <source>
        <dbReference type="EMBL" id="KAK3061222.1"/>
    </source>
</evidence>
<gene>
    <name evidence="1" type="ORF">LTS18_006755</name>
</gene>
<keyword evidence="2" id="KW-1185">Reference proteome</keyword>
<sequence length="197" mass="22449">FSSQSPMPTREGRIEPTGILSQPSSPVSGPSTYYTQEKLMKYVWILLGVFALYLMSQPDDFAESTPGWIYLCSLIPEWFSTKYRYWQSVGSVLFVFVASNCPTWRRPFETSVSQYFGKISYAIYLVHGPLIHVFGYAVEPWAWSVTGTEGWRYHAGFILASIIIVPVTVWAADLFWRAIDTPCVKFARLVENKCAVE</sequence>
<dbReference type="Proteomes" id="UP001186974">
    <property type="component" value="Unassembled WGS sequence"/>
</dbReference>
<organism evidence="1 2">
    <name type="scientific">Coniosporium uncinatum</name>
    <dbReference type="NCBI Taxonomy" id="93489"/>
    <lineage>
        <taxon>Eukaryota</taxon>
        <taxon>Fungi</taxon>
        <taxon>Dikarya</taxon>
        <taxon>Ascomycota</taxon>
        <taxon>Pezizomycotina</taxon>
        <taxon>Dothideomycetes</taxon>
        <taxon>Dothideomycetes incertae sedis</taxon>
        <taxon>Coniosporium</taxon>
    </lineage>
</organism>
<protein>
    <submittedName>
        <fullName evidence="1">Uncharacterized protein</fullName>
    </submittedName>
</protein>
<name>A0ACC3D3A9_9PEZI</name>
<feature type="non-terminal residue" evidence="1">
    <location>
        <position position="1"/>
    </location>
</feature>
<proteinExistence type="predicted"/>
<dbReference type="EMBL" id="JAWDJW010007986">
    <property type="protein sequence ID" value="KAK3061222.1"/>
    <property type="molecule type" value="Genomic_DNA"/>
</dbReference>